<feature type="domain" description="SLH" evidence="2">
    <location>
        <begin position="171"/>
        <end position="234"/>
    </location>
</feature>
<keyword evidence="4" id="KW-1185">Reference proteome</keyword>
<dbReference type="EMBL" id="QRDZ01000033">
    <property type="protein sequence ID" value="RED58755.1"/>
    <property type="molecule type" value="Genomic_DNA"/>
</dbReference>
<proteinExistence type="predicted"/>
<evidence type="ECO:0000313" key="3">
    <source>
        <dbReference type="EMBL" id="RED58755.1"/>
    </source>
</evidence>
<feature type="signal peptide" evidence="1">
    <location>
        <begin position="1"/>
        <end position="31"/>
    </location>
</feature>
<protein>
    <submittedName>
        <fullName evidence="3">S-layer family protein</fullName>
    </submittedName>
</protein>
<evidence type="ECO:0000259" key="2">
    <source>
        <dbReference type="PROSITE" id="PS51272"/>
    </source>
</evidence>
<dbReference type="Proteomes" id="UP000256977">
    <property type="component" value="Unassembled WGS sequence"/>
</dbReference>
<accession>A0A3D9IAV0</accession>
<sequence>MKKGLSKGVTGLLAASLVLSGVSYTSKAVWAASIFTDVKPGWSEKHITKLAMQGILKGGTGKQAGMFSPANKVTRQEAVIIAIRFMGVENEVKVGDPLVFPSDLVIKDDYKPYIKLAVQKNILNLQEEIALVQKDGGKEWGSSPATREWMAKLLVRAIGKDQAAKDVADKATSFSDDGQIDAGLKGYVSVATTLGLVNGVTATKFDPTASVTREMASTLFSRAQSQVDVAYSGQVSGALTAVEGSKLTLLHSDGVVKSYTLSSSSFVYGFGSEQTTNISALKLYGEVILIGNTDGTVGYVEQTSETPKVKNIEGTLLLVSEAQNKLTVSIDGEPKSVSYNAQALTIKDINGKSLTIADLPVNVPVTLGVDVATESKLLSLTVNKAVTNKSGTGTVEAVNVSGLTLQVKDAAGESESYPIDANVVVKHNSTNLTLDQLVAGDAISYEVKMGSVTSITVTKKVQPPIVGTVNLLDKGTKTIQYRVNGKLEVQELADNVTVKLEGLSNVTLNDLFPGDTVSMTLNDSGKVAIITITSRSVNFLNGAVVFSADLDNDILIVTDSTNKKVPLILTETTRFDLNGTVLTKKDAVKYIIKGKKINVGYTNSNAAYISVVSQYSGTVLENNLSAKTLKLQLDNKNEVVLPYPNYFSAEIYGTSSTSYLDIRVGDKVTALMDYNTQDTVIAVQVEKTVQFELEKVDLSLNKVRAKRSDGVFEEWSLNTTLLSLVDENDNPISLNALNQLNTKLLNVTFKGRTPVKIKAYPVTYGKVTSVNAAANSVELLTNAGTTVTRTFAAAPSVVRNNSVVGSLSSIKADDRVEVRVDESGKAVIEIIPGISKTYNNHNSTTLYVARPSLSESNTYDLHPQVYVHQGTRTMLMSEFKNGNAITIYIVRGKVVEIVKN</sequence>
<dbReference type="RefSeq" id="WP_147310305.1">
    <property type="nucleotide sequence ID" value="NZ_QRDZ01000033.1"/>
</dbReference>
<keyword evidence="1" id="KW-0732">Signal</keyword>
<reference evidence="3 4" key="1">
    <citation type="submission" date="2018-07" db="EMBL/GenBank/DDBJ databases">
        <title>Genomic Encyclopedia of Type Strains, Phase III (KMG-III): the genomes of soil and plant-associated and newly described type strains.</title>
        <authorList>
            <person name="Whitman W."/>
        </authorList>
    </citation>
    <scope>NUCLEOTIDE SEQUENCE [LARGE SCALE GENOMIC DNA]</scope>
    <source>
        <strain evidence="3 4">CECT 7287</strain>
    </source>
</reference>
<dbReference type="AlphaFoldDB" id="A0A3D9IAV0"/>
<gene>
    <name evidence="3" type="ORF">DFP98_133105</name>
</gene>
<name>A0A3D9IAV0_9BACL</name>
<feature type="domain" description="SLH" evidence="2">
    <location>
        <begin position="97"/>
        <end position="168"/>
    </location>
</feature>
<evidence type="ECO:0000313" key="4">
    <source>
        <dbReference type="Proteomes" id="UP000256977"/>
    </source>
</evidence>
<dbReference type="OrthoDB" id="2611444at2"/>
<dbReference type="InterPro" id="IPR001119">
    <property type="entry name" value="SLH_dom"/>
</dbReference>
<evidence type="ECO:0000256" key="1">
    <source>
        <dbReference type="SAM" id="SignalP"/>
    </source>
</evidence>
<feature type="domain" description="SLH" evidence="2">
    <location>
        <begin position="30"/>
        <end position="96"/>
    </location>
</feature>
<dbReference type="PROSITE" id="PS51272">
    <property type="entry name" value="SLH"/>
    <property type="match status" value="3"/>
</dbReference>
<feature type="chain" id="PRO_5017748955" evidence="1">
    <location>
        <begin position="32"/>
        <end position="900"/>
    </location>
</feature>
<organism evidence="3 4">
    <name type="scientific">Cohnella phaseoli</name>
    <dbReference type="NCBI Taxonomy" id="456490"/>
    <lineage>
        <taxon>Bacteria</taxon>
        <taxon>Bacillati</taxon>
        <taxon>Bacillota</taxon>
        <taxon>Bacilli</taxon>
        <taxon>Bacillales</taxon>
        <taxon>Paenibacillaceae</taxon>
        <taxon>Cohnella</taxon>
    </lineage>
</organism>
<dbReference type="Pfam" id="PF00395">
    <property type="entry name" value="SLH"/>
    <property type="match status" value="2"/>
</dbReference>
<comment type="caution">
    <text evidence="3">The sequence shown here is derived from an EMBL/GenBank/DDBJ whole genome shotgun (WGS) entry which is preliminary data.</text>
</comment>